<dbReference type="RefSeq" id="WP_295326062.1">
    <property type="nucleotide sequence ID" value="NZ_LT598653.1"/>
</dbReference>
<sequence>MNDNDDAKLDDALPKDDALTWSIRMRGEVTEALQGEFEQWLAESPRHRQAYDRYSRVMSQAEILKSPGQTDEANSAKLTRRASKRWLMVGAAAAAVIVFAITISAGGTPIPGSGVVLSAHAAEPLVTERGEIRSFELEDGSTATLDSDTRIEVSISPDTRYVRVAQGRARVKVVNDVRPFRLAAGQGIVTTNEGVVDVMINDDREVVVELISGKADLASTTRVVPAATPPRPLQGGTEVLYRADDKQVRPTARKSRKSSLEWPSGWAVHRSIALNELISEANRYAPVPIIVEDPNLAKRKISGRFKINETEMFLKHVAGLFDLTIHQRPDGVYLRSQ</sequence>
<dbReference type="PIRSF" id="PIRSF018266">
    <property type="entry name" value="FecR"/>
    <property type="match status" value="1"/>
</dbReference>
<accession>A0A1Y5PRY7</accession>
<gene>
    <name evidence="4" type="ORF">SPPYR_1621</name>
</gene>
<dbReference type="AlphaFoldDB" id="A0A1Y5PRY7"/>
<name>A0A1Y5PRY7_9SPHN</name>
<proteinExistence type="predicted"/>
<dbReference type="Gene3D" id="2.60.120.1440">
    <property type="match status" value="1"/>
</dbReference>
<evidence type="ECO:0000256" key="1">
    <source>
        <dbReference type="SAM" id="Phobius"/>
    </source>
</evidence>
<dbReference type="KEGG" id="sphu:SPPYR_1621"/>
<feature type="transmembrane region" description="Helical" evidence="1">
    <location>
        <begin position="86"/>
        <end position="107"/>
    </location>
</feature>
<dbReference type="InterPro" id="IPR006860">
    <property type="entry name" value="FecR"/>
</dbReference>
<dbReference type="EMBL" id="LT598653">
    <property type="protein sequence ID" value="SBV32741.1"/>
    <property type="molecule type" value="Genomic_DNA"/>
</dbReference>
<dbReference type="GO" id="GO:0016989">
    <property type="term" value="F:sigma factor antagonist activity"/>
    <property type="evidence" value="ECO:0007669"/>
    <property type="project" value="TreeGrafter"/>
</dbReference>
<dbReference type="Pfam" id="PF16220">
    <property type="entry name" value="DUF4880"/>
    <property type="match status" value="1"/>
</dbReference>
<organism evidence="4">
    <name type="scientific">uncultured Sphingopyxis sp</name>
    <dbReference type="NCBI Taxonomy" id="310581"/>
    <lineage>
        <taxon>Bacteria</taxon>
        <taxon>Pseudomonadati</taxon>
        <taxon>Pseudomonadota</taxon>
        <taxon>Alphaproteobacteria</taxon>
        <taxon>Sphingomonadales</taxon>
        <taxon>Sphingomonadaceae</taxon>
        <taxon>Sphingopyxis</taxon>
        <taxon>environmental samples</taxon>
    </lineage>
</organism>
<evidence type="ECO:0000259" key="3">
    <source>
        <dbReference type="Pfam" id="PF16220"/>
    </source>
</evidence>
<protein>
    <submittedName>
        <fullName evidence="4">Putative FecR</fullName>
    </submittedName>
</protein>
<keyword evidence="1" id="KW-1133">Transmembrane helix</keyword>
<feature type="domain" description="FecR N-terminal" evidence="3">
    <location>
        <begin position="17"/>
        <end position="56"/>
    </location>
</feature>
<dbReference type="PANTHER" id="PTHR30273:SF2">
    <property type="entry name" value="PROTEIN FECR"/>
    <property type="match status" value="1"/>
</dbReference>
<dbReference type="Pfam" id="PF04773">
    <property type="entry name" value="FecR"/>
    <property type="match status" value="1"/>
</dbReference>
<evidence type="ECO:0000259" key="2">
    <source>
        <dbReference type="Pfam" id="PF04773"/>
    </source>
</evidence>
<keyword evidence="1" id="KW-0812">Transmembrane</keyword>
<dbReference type="InterPro" id="IPR012373">
    <property type="entry name" value="Ferrdict_sens_TM"/>
</dbReference>
<dbReference type="InterPro" id="IPR032623">
    <property type="entry name" value="FecR_N"/>
</dbReference>
<feature type="domain" description="FecR protein" evidence="2">
    <location>
        <begin position="125"/>
        <end position="215"/>
    </location>
</feature>
<evidence type="ECO:0000313" key="4">
    <source>
        <dbReference type="EMBL" id="SBV32741.1"/>
    </source>
</evidence>
<reference evidence="4" key="1">
    <citation type="submission" date="2016-03" db="EMBL/GenBank/DDBJ databases">
        <authorList>
            <person name="Ploux O."/>
        </authorList>
    </citation>
    <scope>NUCLEOTIDE SEQUENCE</scope>
    <source>
        <strain evidence="4">UC10</strain>
    </source>
</reference>
<keyword evidence="1" id="KW-0472">Membrane</keyword>
<dbReference type="PANTHER" id="PTHR30273">
    <property type="entry name" value="PERIPLASMIC SIGNAL SENSOR AND SIGMA FACTOR ACTIVATOR FECR-RELATED"/>
    <property type="match status" value="1"/>
</dbReference>